<evidence type="ECO:0000313" key="1">
    <source>
        <dbReference type="EMBL" id="MFC6723896.1"/>
    </source>
</evidence>
<dbReference type="Proteomes" id="UP001596328">
    <property type="component" value="Unassembled WGS sequence"/>
</dbReference>
<dbReference type="InterPro" id="IPR015797">
    <property type="entry name" value="NUDIX_hydrolase-like_dom_sf"/>
</dbReference>
<dbReference type="GO" id="GO:0016787">
    <property type="term" value="F:hydrolase activity"/>
    <property type="evidence" value="ECO:0007669"/>
    <property type="project" value="UniProtKB-KW"/>
</dbReference>
<dbReference type="Gene3D" id="3.90.79.10">
    <property type="entry name" value="Nucleoside Triphosphate Pyrophosphohydrolase"/>
    <property type="match status" value="1"/>
</dbReference>
<organism evidence="1 2">
    <name type="scientific">Halobium palmae</name>
    <dbReference type="NCBI Taxonomy" id="1776492"/>
    <lineage>
        <taxon>Archaea</taxon>
        <taxon>Methanobacteriati</taxon>
        <taxon>Methanobacteriota</taxon>
        <taxon>Stenosarchaea group</taxon>
        <taxon>Halobacteria</taxon>
        <taxon>Halobacteriales</taxon>
        <taxon>Haloferacaceae</taxon>
        <taxon>Halobium</taxon>
    </lineage>
</organism>
<dbReference type="AlphaFoldDB" id="A0ABD5RXH4"/>
<protein>
    <submittedName>
        <fullName evidence="1">NUDIX hydrolase</fullName>
    </submittedName>
</protein>
<keyword evidence="2" id="KW-1185">Reference proteome</keyword>
<dbReference type="EMBL" id="JBHSWU010000065">
    <property type="protein sequence ID" value="MFC6723896.1"/>
    <property type="molecule type" value="Genomic_DNA"/>
</dbReference>
<reference evidence="1 2" key="1">
    <citation type="journal article" date="2019" name="Int. J. Syst. Evol. Microbiol.">
        <title>The Global Catalogue of Microorganisms (GCM) 10K type strain sequencing project: providing services to taxonomists for standard genome sequencing and annotation.</title>
        <authorList>
            <consortium name="The Broad Institute Genomics Platform"/>
            <consortium name="The Broad Institute Genome Sequencing Center for Infectious Disease"/>
            <person name="Wu L."/>
            <person name="Ma J."/>
        </authorList>
    </citation>
    <scope>NUCLEOTIDE SEQUENCE [LARGE SCALE GENOMIC DNA]</scope>
    <source>
        <strain evidence="1 2">NBRC 111368</strain>
    </source>
</reference>
<name>A0ABD5RXH4_9EURY</name>
<sequence>SPSATDDGHRPLGGPVDADEHGVDALRRIFREALEVELRGVSELGTFETVHDREEERRREVVRVYGGSFVQRWPYRLDSFAGYDPAADAEYDCRWMALSAFVDGDEVLRPGGLAGRL</sequence>
<evidence type="ECO:0000313" key="2">
    <source>
        <dbReference type="Proteomes" id="UP001596328"/>
    </source>
</evidence>
<comment type="caution">
    <text evidence="1">The sequence shown here is derived from an EMBL/GenBank/DDBJ whole genome shotgun (WGS) entry which is preliminary data.</text>
</comment>
<keyword evidence="1" id="KW-0378">Hydrolase</keyword>
<dbReference type="SUPFAM" id="SSF55811">
    <property type="entry name" value="Nudix"/>
    <property type="match status" value="1"/>
</dbReference>
<proteinExistence type="predicted"/>
<gene>
    <name evidence="1" type="ORF">ACFQE1_05815</name>
</gene>
<accession>A0ABD5RXH4</accession>
<feature type="non-terminal residue" evidence="1">
    <location>
        <position position="1"/>
    </location>
</feature>